<organism evidence="3 4">
    <name type="scientific">Polyrhizophydium stewartii</name>
    <dbReference type="NCBI Taxonomy" id="2732419"/>
    <lineage>
        <taxon>Eukaryota</taxon>
        <taxon>Fungi</taxon>
        <taxon>Fungi incertae sedis</taxon>
        <taxon>Chytridiomycota</taxon>
        <taxon>Chytridiomycota incertae sedis</taxon>
        <taxon>Chytridiomycetes</taxon>
        <taxon>Rhizophydiales</taxon>
        <taxon>Rhizophydiales incertae sedis</taxon>
        <taxon>Polyrhizophydium</taxon>
    </lineage>
</organism>
<evidence type="ECO:0000313" key="3">
    <source>
        <dbReference type="EMBL" id="KAL2912893.1"/>
    </source>
</evidence>
<keyword evidence="3" id="KW-0647">Proteasome</keyword>
<dbReference type="GO" id="GO:0000502">
    <property type="term" value="C:proteasome complex"/>
    <property type="evidence" value="ECO:0007669"/>
    <property type="project" value="UniProtKB-KW"/>
</dbReference>
<feature type="region of interest" description="Disordered" evidence="1">
    <location>
        <begin position="254"/>
        <end position="276"/>
    </location>
</feature>
<dbReference type="InterPro" id="IPR057207">
    <property type="entry name" value="FBXL15_LRR"/>
</dbReference>
<reference evidence="3 4" key="1">
    <citation type="submission" date="2023-09" db="EMBL/GenBank/DDBJ databases">
        <title>Pangenome analysis of Batrachochytrium dendrobatidis and related Chytrids.</title>
        <authorList>
            <person name="Yacoub M.N."/>
            <person name="Stajich J.E."/>
            <person name="James T.Y."/>
        </authorList>
    </citation>
    <scope>NUCLEOTIDE SEQUENCE [LARGE SCALE GENOMIC DNA]</scope>
    <source>
        <strain evidence="3 4">JEL0888</strain>
    </source>
</reference>
<feature type="domain" description="F-box/LRR-repeat protein 15-like leucin rich repeat" evidence="2">
    <location>
        <begin position="287"/>
        <end position="389"/>
    </location>
</feature>
<gene>
    <name evidence="3" type="primary">ECM29_1</name>
    <name evidence="3" type="ORF">HK105_207564</name>
</gene>
<comment type="caution">
    <text evidence="3">The sequence shown here is derived from an EMBL/GenBank/DDBJ whole genome shotgun (WGS) entry which is preliminary data.</text>
</comment>
<proteinExistence type="predicted"/>
<feature type="region of interest" description="Disordered" evidence="1">
    <location>
        <begin position="78"/>
        <end position="102"/>
    </location>
</feature>
<dbReference type="Gene3D" id="3.80.10.10">
    <property type="entry name" value="Ribonuclease Inhibitor"/>
    <property type="match status" value="1"/>
</dbReference>
<evidence type="ECO:0000259" key="2">
    <source>
        <dbReference type="Pfam" id="PF25372"/>
    </source>
</evidence>
<keyword evidence="4" id="KW-1185">Reference proteome</keyword>
<evidence type="ECO:0000256" key="1">
    <source>
        <dbReference type="SAM" id="MobiDB-lite"/>
    </source>
</evidence>
<dbReference type="PANTHER" id="PTHR13318:SF95">
    <property type="entry name" value="F-BOX PROTEIN YLR352W"/>
    <property type="match status" value="1"/>
</dbReference>
<dbReference type="SMART" id="SM00367">
    <property type="entry name" value="LRR_CC"/>
    <property type="match status" value="4"/>
</dbReference>
<feature type="compositionally biased region" description="Acidic residues" evidence="1">
    <location>
        <begin position="260"/>
        <end position="271"/>
    </location>
</feature>
<dbReference type="EMBL" id="JADGIZ020000055">
    <property type="protein sequence ID" value="KAL2912893.1"/>
    <property type="molecule type" value="Genomic_DNA"/>
</dbReference>
<sequence length="433" mass="46310">MARLPREVLWTVVEYLAVGAEPHGAALGDVRACALVCSDWHAAALRQLHRRPVLASRHALLRLVEMLESARAARTRWSGGGGDIDGGDIGGTAGHRRKRPRPTRIAYPGHAVQELNFTLLAGSQSVVTDTLLQRLVELLMWPATGRDRATHSRLRSLRMVDCFLVSGPGLRRIAELAPPLAELECAGPSLECQLAMPALLAAHGARLERVSLSFLHPNPFMADAGAACRRLVEFQIEKPPLRRRGPRGIAHPALSFAPDDGIDDDGVDDDGSDHGGDHGKVSDWIVVGTARLRRLAVRHCAIGDDCIDAMFPHGRIAPLLRDLDLAGCVRISDAAVAAVAHACGALERLVLARCVRITDGSIDVLTAALLAHSLRSLSIAHCTLISLPAVVRLAAMRRLESLDITGIPAVSAKRAAALTGRRGPLAHISVVKA</sequence>
<evidence type="ECO:0000313" key="4">
    <source>
        <dbReference type="Proteomes" id="UP001527925"/>
    </source>
</evidence>
<dbReference type="InterPro" id="IPR006553">
    <property type="entry name" value="Leu-rich_rpt_Cys-con_subtyp"/>
</dbReference>
<dbReference type="PANTHER" id="PTHR13318">
    <property type="entry name" value="PARTNER OF PAIRED, ISOFORM B-RELATED"/>
    <property type="match status" value="1"/>
</dbReference>
<feature type="compositionally biased region" description="Gly residues" evidence="1">
    <location>
        <begin position="78"/>
        <end position="93"/>
    </location>
</feature>
<dbReference type="SUPFAM" id="SSF52047">
    <property type="entry name" value="RNI-like"/>
    <property type="match status" value="1"/>
</dbReference>
<dbReference type="InterPro" id="IPR032675">
    <property type="entry name" value="LRR_dom_sf"/>
</dbReference>
<dbReference type="Pfam" id="PF25372">
    <property type="entry name" value="DUF7885"/>
    <property type="match status" value="1"/>
</dbReference>
<dbReference type="Proteomes" id="UP001527925">
    <property type="component" value="Unassembled WGS sequence"/>
</dbReference>
<name>A0ABR4N032_9FUNG</name>
<protein>
    <submittedName>
        <fullName evidence="3">Proteasome component M29</fullName>
    </submittedName>
</protein>
<accession>A0ABR4N032</accession>